<keyword evidence="1" id="KW-0472">Membrane</keyword>
<evidence type="ECO:0008006" key="5">
    <source>
        <dbReference type="Google" id="ProtNLM"/>
    </source>
</evidence>
<accession>A0ABP0LQM8</accession>
<keyword evidence="1" id="KW-1133">Transmembrane helix</keyword>
<evidence type="ECO:0000313" key="3">
    <source>
        <dbReference type="EMBL" id="CAK9040672.1"/>
    </source>
</evidence>
<evidence type="ECO:0000256" key="1">
    <source>
        <dbReference type="SAM" id="Phobius"/>
    </source>
</evidence>
<gene>
    <name evidence="3" type="ORF">SCF082_LOCUS23603</name>
</gene>
<name>A0ABP0LQM8_9DINO</name>
<protein>
    <recommendedName>
        <fullName evidence="5">Phosphoglycerate mutase-like protein</fullName>
    </recommendedName>
</protein>
<evidence type="ECO:0000256" key="2">
    <source>
        <dbReference type="SAM" id="SignalP"/>
    </source>
</evidence>
<keyword evidence="4" id="KW-1185">Reference proteome</keyword>
<keyword evidence="1" id="KW-0812">Transmembrane</keyword>
<feature type="signal peptide" evidence="2">
    <location>
        <begin position="1"/>
        <end position="20"/>
    </location>
</feature>
<comment type="caution">
    <text evidence="3">The sequence shown here is derived from an EMBL/GenBank/DDBJ whole genome shotgun (WGS) entry which is preliminary data.</text>
</comment>
<proteinExistence type="predicted"/>
<organism evidence="3 4">
    <name type="scientific">Durusdinium trenchii</name>
    <dbReference type="NCBI Taxonomy" id="1381693"/>
    <lineage>
        <taxon>Eukaryota</taxon>
        <taxon>Sar</taxon>
        <taxon>Alveolata</taxon>
        <taxon>Dinophyceae</taxon>
        <taxon>Suessiales</taxon>
        <taxon>Symbiodiniaceae</taxon>
        <taxon>Durusdinium</taxon>
    </lineage>
</organism>
<evidence type="ECO:0000313" key="4">
    <source>
        <dbReference type="Proteomes" id="UP001642464"/>
    </source>
</evidence>
<sequence>MSLLPKWLVLCAAAAPLCVAATEHALLNLIRHGERFADKSITHLAPAGYDRAQYIAHCVSPSAPTLAFPKGPPSHLLAAKRQTIHGHNSTRPKETLEPLAKALKIPLDNEIDFEDIDAFARYVQAVPHGSSVFIAWEHKLIGRLAQILDPTSLAPPHYPNECRIPEWDEPDYTEGACYDVIWQFLLRRSNAQEMWRTEGFVHLHMGFAGKASGPCTEAFGPSSSFWTPSWTVDADARGFALTFCLLLLLIPSWMLGYTWGARRGKGRKQLSAPLMAV</sequence>
<dbReference type="Proteomes" id="UP001642464">
    <property type="component" value="Unassembled WGS sequence"/>
</dbReference>
<keyword evidence="2" id="KW-0732">Signal</keyword>
<feature type="chain" id="PRO_5045194500" description="Phosphoglycerate mutase-like protein" evidence="2">
    <location>
        <begin position="21"/>
        <end position="277"/>
    </location>
</feature>
<dbReference type="EMBL" id="CAXAMM010017224">
    <property type="protein sequence ID" value="CAK9040672.1"/>
    <property type="molecule type" value="Genomic_DNA"/>
</dbReference>
<feature type="transmembrane region" description="Helical" evidence="1">
    <location>
        <begin position="238"/>
        <end position="259"/>
    </location>
</feature>
<reference evidence="3 4" key="1">
    <citation type="submission" date="2024-02" db="EMBL/GenBank/DDBJ databases">
        <authorList>
            <person name="Chen Y."/>
            <person name="Shah S."/>
            <person name="Dougan E. K."/>
            <person name="Thang M."/>
            <person name="Chan C."/>
        </authorList>
    </citation>
    <scope>NUCLEOTIDE SEQUENCE [LARGE SCALE GENOMIC DNA]</scope>
</reference>